<dbReference type="AlphaFoldDB" id="A0A9D5A8W6"/>
<dbReference type="Gramene" id="Psat06G0492400-T1">
    <property type="protein sequence ID" value="KAI5399774.1"/>
    <property type="gene ID" value="KIW84_064924"/>
</dbReference>
<dbReference type="InterPro" id="IPR025476">
    <property type="entry name" value="Helitron_helicase-like"/>
</dbReference>
<evidence type="ECO:0000259" key="1">
    <source>
        <dbReference type="Pfam" id="PF14214"/>
    </source>
</evidence>
<dbReference type="Pfam" id="PF14214">
    <property type="entry name" value="Helitron_like_N"/>
    <property type="match status" value="1"/>
</dbReference>
<name>A0A9D5A8W6_PEA</name>
<protein>
    <recommendedName>
        <fullName evidence="1">Helitron helicase-like domain-containing protein</fullName>
    </recommendedName>
</protein>
<gene>
    <name evidence="2" type="ORF">KIW84_064924</name>
</gene>
<feature type="domain" description="Helitron helicase-like" evidence="1">
    <location>
        <begin position="182"/>
        <end position="301"/>
    </location>
</feature>
<dbReference type="PANTHER" id="PTHR45786">
    <property type="entry name" value="DNA BINDING PROTEIN-LIKE"/>
    <property type="match status" value="1"/>
</dbReference>
<proteinExistence type="predicted"/>
<evidence type="ECO:0000313" key="3">
    <source>
        <dbReference type="Proteomes" id="UP001058974"/>
    </source>
</evidence>
<sequence length="302" mass="34689">MLRASWFYMPVGQLSHVVCALFSKVLELRLKYGTQCLQSHTSQSSFNVLSPFRVGISTINTTTIPPPRLIFTPTVNLDFDSESSDGSDYNPFLDGRVYNQPTIFEVAALIVGDVDTAKERDIIVQRQGGTSKLIDEFHESYLAYQYPFIFPYGEDGYRSNFVHRDLYIFKNNSRNILTIREWLAFRIQIRGKKGKTLLSSRRLFQQFLVDGYTMLEGERLKWLRNNQSKLRVSKYRSLNEEGDQSNTPGSSTGKTFILPSSYVGSRRFMDQLYYVGMAICSKVGFPDLFITFTCNPNRPETQ</sequence>
<dbReference type="EMBL" id="JAMSHJ010000006">
    <property type="protein sequence ID" value="KAI5399774.1"/>
    <property type="molecule type" value="Genomic_DNA"/>
</dbReference>
<organism evidence="2 3">
    <name type="scientific">Pisum sativum</name>
    <name type="common">Garden pea</name>
    <name type="synonym">Lathyrus oleraceus</name>
    <dbReference type="NCBI Taxonomy" id="3888"/>
    <lineage>
        <taxon>Eukaryota</taxon>
        <taxon>Viridiplantae</taxon>
        <taxon>Streptophyta</taxon>
        <taxon>Embryophyta</taxon>
        <taxon>Tracheophyta</taxon>
        <taxon>Spermatophyta</taxon>
        <taxon>Magnoliopsida</taxon>
        <taxon>eudicotyledons</taxon>
        <taxon>Gunneridae</taxon>
        <taxon>Pentapetalae</taxon>
        <taxon>rosids</taxon>
        <taxon>fabids</taxon>
        <taxon>Fabales</taxon>
        <taxon>Fabaceae</taxon>
        <taxon>Papilionoideae</taxon>
        <taxon>50 kb inversion clade</taxon>
        <taxon>NPAAA clade</taxon>
        <taxon>Hologalegina</taxon>
        <taxon>IRL clade</taxon>
        <taxon>Fabeae</taxon>
        <taxon>Lathyrus</taxon>
    </lineage>
</organism>
<accession>A0A9D5A8W6</accession>
<comment type="caution">
    <text evidence="2">The sequence shown here is derived from an EMBL/GenBank/DDBJ whole genome shotgun (WGS) entry which is preliminary data.</text>
</comment>
<evidence type="ECO:0000313" key="2">
    <source>
        <dbReference type="EMBL" id="KAI5399774.1"/>
    </source>
</evidence>
<reference evidence="2 3" key="1">
    <citation type="journal article" date="2022" name="Nat. Genet.">
        <title>Improved pea reference genome and pan-genome highlight genomic features and evolutionary characteristics.</title>
        <authorList>
            <person name="Yang T."/>
            <person name="Liu R."/>
            <person name="Luo Y."/>
            <person name="Hu S."/>
            <person name="Wang D."/>
            <person name="Wang C."/>
            <person name="Pandey M.K."/>
            <person name="Ge S."/>
            <person name="Xu Q."/>
            <person name="Li N."/>
            <person name="Li G."/>
            <person name="Huang Y."/>
            <person name="Saxena R.K."/>
            <person name="Ji Y."/>
            <person name="Li M."/>
            <person name="Yan X."/>
            <person name="He Y."/>
            <person name="Liu Y."/>
            <person name="Wang X."/>
            <person name="Xiang C."/>
            <person name="Varshney R.K."/>
            <person name="Ding H."/>
            <person name="Gao S."/>
            <person name="Zong X."/>
        </authorList>
    </citation>
    <scope>NUCLEOTIDE SEQUENCE [LARGE SCALE GENOMIC DNA]</scope>
    <source>
        <strain evidence="2 3">cv. Zhongwan 6</strain>
    </source>
</reference>
<dbReference type="Proteomes" id="UP001058974">
    <property type="component" value="Chromosome 6"/>
</dbReference>
<dbReference type="PANTHER" id="PTHR45786:SF66">
    <property type="entry name" value="HOOK MOTIF PROTEIN, PUTATIVE-RELATED"/>
    <property type="match status" value="1"/>
</dbReference>
<keyword evidence="3" id="KW-1185">Reference proteome</keyword>